<gene>
    <name evidence="2" type="ORF">DCAR_007771</name>
</gene>
<name>A0A166ESW7_DAUCS</name>
<dbReference type="AlphaFoldDB" id="A0A166ESW7"/>
<dbReference type="PANTHER" id="PTHR33133:SF5">
    <property type="entry name" value="OS08G0107100 PROTEIN"/>
    <property type="match status" value="1"/>
</dbReference>
<dbReference type="KEGG" id="dcr:108207746"/>
<dbReference type="OMA" id="KAANVQM"/>
<feature type="transmembrane region" description="Helical" evidence="1">
    <location>
        <begin position="143"/>
        <end position="170"/>
    </location>
</feature>
<evidence type="ECO:0000256" key="1">
    <source>
        <dbReference type="SAM" id="Phobius"/>
    </source>
</evidence>
<dbReference type="PANTHER" id="PTHR33133">
    <property type="entry name" value="OS08G0107100 PROTEIN-RELATED"/>
    <property type="match status" value="1"/>
</dbReference>
<evidence type="ECO:0000313" key="2">
    <source>
        <dbReference type="EMBL" id="KZN06934.1"/>
    </source>
</evidence>
<sequence length="331" mass="37375">MDREQEEIQFLGFLGIFKEAFSVTSSHRKIFSQITLTIILPLSLFYLAQIEISEILFGQIIRSEYDLDHTDQMETQKYSKTSDVLSSELLAFWLFKIAYFIFALVFSLLSTSAVVYTIACIYTAKEVTYKKVMKVVPKVWKRLMVTFLWNFIIVFASIIVLLLVAALWAVTLGTSVVGITVGIIVLLVYVSGILYIGFMWHLAGIISVLEDVYGIQALFKSKDLIKGNTGLCAAIFIINKLCFIGIYLGFRASVVGGESVLGKISHACLWSLLLSMLIHFALVIQTIIYLICKSYHRESIDKLSLADHLEVYSGDYVPLNFKDVQLEYSKV</sequence>
<feature type="transmembrane region" description="Helical" evidence="1">
    <location>
        <begin position="30"/>
        <end position="48"/>
    </location>
</feature>
<reference evidence="2" key="1">
    <citation type="journal article" date="2016" name="Nat. Genet.">
        <title>A high-quality carrot genome assembly provides new insights into carotenoid accumulation and asterid genome evolution.</title>
        <authorList>
            <person name="Iorizzo M."/>
            <person name="Ellison S."/>
            <person name="Senalik D."/>
            <person name="Zeng P."/>
            <person name="Satapoomin P."/>
            <person name="Huang J."/>
            <person name="Bowman M."/>
            <person name="Iovene M."/>
            <person name="Sanseverino W."/>
            <person name="Cavagnaro P."/>
            <person name="Yildiz M."/>
            <person name="Macko-Podgorni A."/>
            <person name="Moranska E."/>
            <person name="Grzebelus E."/>
            <person name="Grzebelus D."/>
            <person name="Ashrafi H."/>
            <person name="Zheng Z."/>
            <person name="Cheng S."/>
            <person name="Spooner D."/>
            <person name="Van Deynze A."/>
            <person name="Simon P."/>
        </authorList>
    </citation>
    <scope>NUCLEOTIDE SEQUENCE [LARGE SCALE GENOMIC DNA]</scope>
    <source>
        <tissue evidence="2">Leaf</tissue>
    </source>
</reference>
<feature type="transmembrane region" description="Helical" evidence="1">
    <location>
        <begin position="97"/>
        <end position="122"/>
    </location>
</feature>
<dbReference type="Gramene" id="KZN06934">
    <property type="protein sequence ID" value="KZN06934"/>
    <property type="gene ID" value="DCAR_007771"/>
</dbReference>
<accession>A0A166ESW7</accession>
<keyword evidence="1" id="KW-0472">Membrane</keyword>
<protein>
    <submittedName>
        <fullName evidence="2">Uncharacterized protein</fullName>
    </submittedName>
</protein>
<dbReference type="STRING" id="79200.A0A166ESW7"/>
<feature type="transmembrane region" description="Helical" evidence="1">
    <location>
        <begin position="270"/>
        <end position="292"/>
    </location>
</feature>
<organism evidence="2">
    <name type="scientific">Daucus carota subsp. sativus</name>
    <name type="common">Carrot</name>
    <dbReference type="NCBI Taxonomy" id="79200"/>
    <lineage>
        <taxon>Eukaryota</taxon>
        <taxon>Viridiplantae</taxon>
        <taxon>Streptophyta</taxon>
        <taxon>Embryophyta</taxon>
        <taxon>Tracheophyta</taxon>
        <taxon>Spermatophyta</taxon>
        <taxon>Magnoliopsida</taxon>
        <taxon>eudicotyledons</taxon>
        <taxon>Gunneridae</taxon>
        <taxon>Pentapetalae</taxon>
        <taxon>asterids</taxon>
        <taxon>campanulids</taxon>
        <taxon>Apiales</taxon>
        <taxon>Apiaceae</taxon>
        <taxon>Apioideae</taxon>
        <taxon>Scandiceae</taxon>
        <taxon>Daucinae</taxon>
        <taxon>Daucus</taxon>
        <taxon>Daucus sect. Daucus</taxon>
    </lineage>
</organism>
<dbReference type="OrthoDB" id="1908649at2759"/>
<feature type="transmembrane region" description="Helical" evidence="1">
    <location>
        <begin position="176"/>
        <end position="209"/>
    </location>
</feature>
<keyword evidence="1" id="KW-0812">Transmembrane</keyword>
<feature type="transmembrane region" description="Helical" evidence="1">
    <location>
        <begin position="230"/>
        <end position="250"/>
    </location>
</feature>
<dbReference type="EMBL" id="LNRQ01000002">
    <property type="protein sequence ID" value="KZN06934.1"/>
    <property type="molecule type" value="Genomic_DNA"/>
</dbReference>
<proteinExistence type="predicted"/>
<comment type="caution">
    <text evidence="2">The sequence shown here is derived from an EMBL/GenBank/DDBJ whole genome shotgun (WGS) entry which is preliminary data.</text>
</comment>
<keyword evidence="1" id="KW-1133">Transmembrane helix</keyword>